<dbReference type="RefSeq" id="XP_012334385.1">
    <property type="nucleotide sequence ID" value="XM_012478962.1"/>
</dbReference>
<accession>A0A0D9QPP0</accession>
<dbReference type="GeneID" id="24266640"/>
<keyword evidence="2" id="KW-1185">Reference proteome</keyword>
<dbReference type="VEuPathDB" id="PlasmoDB:AK88_01326"/>
<evidence type="ECO:0000313" key="2">
    <source>
        <dbReference type="Proteomes" id="UP000054561"/>
    </source>
</evidence>
<organism evidence="1 2">
    <name type="scientific">Plasmodium fragile</name>
    <dbReference type="NCBI Taxonomy" id="5857"/>
    <lineage>
        <taxon>Eukaryota</taxon>
        <taxon>Sar</taxon>
        <taxon>Alveolata</taxon>
        <taxon>Apicomplexa</taxon>
        <taxon>Aconoidasida</taxon>
        <taxon>Haemosporida</taxon>
        <taxon>Plasmodiidae</taxon>
        <taxon>Plasmodium</taxon>
        <taxon>Plasmodium (Plasmodium)</taxon>
    </lineage>
</organism>
<gene>
    <name evidence="1" type="ORF">AK88_01326</name>
</gene>
<dbReference type="EMBL" id="KQ001655">
    <property type="protein sequence ID" value="KJP89034.1"/>
    <property type="molecule type" value="Genomic_DNA"/>
</dbReference>
<sequence>MENKLSRLFPTEPTGSLVKIKNIALFEGELEIQNFLGHMVDVCLMRVDRTKNEAYALVHSNEEASHLLRLYKVILRNMIFLYSRAKDVETEIDIEIFDKDQERSFWRDAKRNNLHFNICCNAHK</sequence>
<proteinExistence type="predicted"/>
<dbReference type="AlphaFoldDB" id="A0A0D9QPP0"/>
<dbReference type="OrthoDB" id="375014at2759"/>
<dbReference type="Proteomes" id="UP000054561">
    <property type="component" value="Unassembled WGS sequence"/>
</dbReference>
<evidence type="ECO:0008006" key="3">
    <source>
        <dbReference type="Google" id="ProtNLM"/>
    </source>
</evidence>
<name>A0A0D9QPP0_PLAFR</name>
<protein>
    <recommendedName>
        <fullName evidence="3">RRM domain-containing protein</fullName>
    </recommendedName>
</protein>
<evidence type="ECO:0000313" key="1">
    <source>
        <dbReference type="EMBL" id="KJP89034.1"/>
    </source>
</evidence>
<reference evidence="1 2" key="1">
    <citation type="submission" date="2014-03" db="EMBL/GenBank/DDBJ databases">
        <title>The Genome Sequence of Plasmodium fragile nilgiri.</title>
        <authorList>
            <consortium name="The Broad Institute Genomics Platform"/>
            <consortium name="The Broad Institute Genome Sequencing Center for Infectious Disease"/>
            <person name="Neafsey D."/>
            <person name="Duraisingh M."/>
            <person name="Young S.K."/>
            <person name="Zeng Q."/>
            <person name="Gargeya S."/>
            <person name="Abouelleil A."/>
            <person name="Alvarado L."/>
            <person name="Chapman S.B."/>
            <person name="Gainer-Dewar J."/>
            <person name="Goldberg J."/>
            <person name="Griggs A."/>
            <person name="Gujja S."/>
            <person name="Hansen M."/>
            <person name="Howarth C."/>
            <person name="Imamovic A."/>
            <person name="Larimer J."/>
            <person name="Pearson M."/>
            <person name="Poon T.W."/>
            <person name="Priest M."/>
            <person name="Roberts A."/>
            <person name="Saif S."/>
            <person name="Shea T."/>
            <person name="Sykes S."/>
            <person name="Wortman J."/>
            <person name="Nusbaum C."/>
            <person name="Birren B."/>
        </authorList>
    </citation>
    <scope>NUCLEOTIDE SEQUENCE [LARGE SCALE GENOMIC DNA]</scope>
    <source>
        <strain evidence="2">nilgiri</strain>
    </source>
</reference>
<dbReference type="OMA" id="MVDVCLM"/>